<evidence type="ECO:0000313" key="1">
    <source>
        <dbReference type="EMBL" id="KKN82015.1"/>
    </source>
</evidence>
<protein>
    <submittedName>
        <fullName evidence="1">Uncharacterized protein</fullName>
    </submittedName>
</protein>
<dbReference type="EMBL" id="LAZR01000206">
    <property type="protein sequence ID" value="KKN82015.1"/>
    <property type="molecule type" value="Genomic_DNA"/>
</dbReference>
<proteinExistence type="predicted"/>
<reference evidence="1" key="1">
    <citation type="journal article" date="2015" name="Nature">
        <title>Complex archaea that bridge the gap between prokaryotes and eukaryotes.</title>
        <authorList>
            <person name="Spang A."/>
            <person name="Saw J.H."/>
            <person name="Jorgensen S.L."/>
            <person name="Zaremba-Niedzwiedzka K."/>
            <person name="Martijn J."/>
            <person name="Lind A.E."/>
            <person name="van Eijk R."/>
            <person name="Schleper C."/>
            <person name="Guy L."/>
            <person name="Ettema T.J."/>
        </authorList>
    </citation>
    <scope>NUCLEOTIDE SEQUENCE</scope>
</reference>
<gene>
    <name evidence="1" type="ORF">LCGC14_0312820</name>
</gene>
<dbReference type="AlphaFoldDB" id="A0A0F9TLI9"/>
<name>A0A0F9TLI9_9ZZZZ</name>
<accession>A0A0F9TLI9</accession>
<organism evidence="1">
    <name type="scientific">marine sediment metagenome</name>
    <dbReference type="NCBI Taxonomy" id="412755"/>
    <lineage>
        <taxon>unclassified sequences</taxon>
        <taxon>metagenomes</taxon>
        <taxon>ecological metagenomes</taxon>
    </lineage>
</organism>
<sequence>MMDITERRIRVSRDKEPQIGVYHNWCRECTQWSIWAVTFYGSPPGPRIRSVYHYYCDLHLPAKYRRLLEELEP</sequence>
<comment type="caution">
    <text evidence="1">The sequence shown here is derived from an EMBL/GenBank/DDBJ whole genome shotgun (WGS) entry which is preliminary data.</text>
</comment>